<comment type="caution">
    <text evidence="1">The sequence shown here is derived from an EMBL/GenBank/DDBJ whole genome shotgun (WGS) entry which is preliminary data.</text>
</comment>
<evidence type="ECO:0000313" key="1">
    <source>
        <dbReference type="EMBL" id="KEZ49065.1"/>
    </source>
</evidence>
<accession>A0A084GP03</accession>
<evidence type="ECO:0008006" key="3">
    <source>
        <dbReference type="Google" id="ProtNLM"/>
    </source>
</evidence>
<dbReference type="STRING" id="246786.GS18_0216800"/>
<reference evidence="1 2" key="1">
    <citation type="journal article" date="2005" name="Int. J. Syst. Evol. Microbiol.">
        <title>Bacillus cibi sp. nov., isolated from jeotgal, a traditional Korean fermented seafood.</title>
        <authorList>
            <person name="Yoon J.H."/>
            <person name="Lee C.H."/>
            <person name="Oh T.K."/>
        </authorList>
    </citation>
    <scope>NUCLEOTIDE SEQUENCE [LARGE SCALE GENOMIC DNA]</scope>
    <source>
        <strain evidence="1 2">DSM 16189</strain>
    </source>
</reference>
<dbReference type="AlphaFoldDB" id="A0A084GP03"/>
<sequence>MYYQLRIAGKKDVQAIKAFIEKAGLRSDGIEEFVEYFALLESDGQITATLGVEPVGGDGLLRSLAVSESMNQAHLLSLFESVYALAKEKGLGSCYLVANSRSAVDFLNIIGFQAVEKENIPQHLLQSAHFKESFSKEHAEVMAKTS</sequence>
<name>A0A084GP03_METID</name>
<proteinExistence type="predicted"/>
<dbReference type="Proteomes" id="UP000028549">
    <property type="component" value="Unassembled WGS sequence"/>
</dbReference>
<dbReference type="Gene3D" id="3.40.630.30">
    <property type="match status" value="1"/>
</dbReference>
<dbReference type="EMBL" id="JNVC02000013">
    <property type="protein sequence ID" value="KEZ49065.1"/>
    <property type="molecule type" value="Genomic_DNA"/>
</dbReference>
<organism evidence="1 2">
    <name type="scientific">Metabacillus indicus</name>
    <name type="common">Bacillus indicus</name>
    <dbReference type="NCBI Taxonomy" id="246786"/>
    <lineage>
        <taxon>Bacteria</taxon>
        <taxon>Bacillati</taxon>
        <taxon>Bacillota</taxon>
        <taxon>Bacilli</taxon>
        <taxon>Bacillales</taxon>
        <taxon>Bacillaceae</taxon>
        <taxon>Metabacillus</taxon>
    </lineage>
</organism>
<gene>
    <name evidence="1" type="ORF">GS18_0216800</name>
</gene>
<dbReference type="RefSeq" id="WP_029283328.1">
    <property type="nucleotide sequence ID" value="NZ_JNVC02000013.1"/>
</dbReference>
<dbReference type="OrthoDB" id="2678531at2"/>
<keyword evidence="2" id="KW-1185">Reference proteome</keyword>
<protein>
    <recommendedName>
        <fullName evidence="3">N-acetyltransferase domain-containing protein</fullName>
    </recommendedName>
</protein>
<dbReference type="InterPro" id="IPR016181">
    <property type="entry name" value="Acyl_CoA_acyltransferase"/>
</dbReference>
<dbReference type="SUPFAM" id="SSF55729">
    <property type="entry name" value="Acyl-CoA N-acyltransferases (Nat)"/>
    <property type="match status" value="1"/>
</dbReference>
<evidence type="ECO:0000313" key="2">
    <source>
        <dbReference type="Proteomes" id="UP000028549"/>
    </source>
</evidence>